<dbReference type="GO" id="GO:0007166">
    <property type="term" value="P:cell surface receptor signaling pathway"/>
    <property type="evidence" value="ECO:0007669"/>
    <property type="project" value="InterPro"/>
</dbReference>
<dbReference type="InterPro" id="IPR049052">
    <property type="entry name" value="nSTAND1"/>
</dbReference>
<dbReference type="PANTHER" id="PTHR47691:SF3">
    <property type="entry name" value="HTH-TYPE TRANSCRIPTIONAL REGULATOR RV0890C-RELATED"/>
    <property type="match status" value="1"/>
</dbReference>
<comment type="caution">
    <text evidence="2">The sequence shown here is derived from an EMBL/GenBank/DDBJ whole genome shotgun (WGS) entry which is preliminary data.</text>
</comment>
<name>A0AAD7EAD9_9AGAR</name>
<proteinExistence type="predicted"/>
<dbReference type="Gene3D" id="1.20.930.20">
    <property type="entry name" value="Adaptor protein Cbl, N-terminal domain"/>
    <property type="match status" value="1"/>
</dbReference>
<feature type="domain" description="Novel STAND NTPase 1" evidence="1">
    <location>
        <begin position="192"/>
        <end position="330"/>
    </location>
</feature>
<sequence>MPRQSTLMDIRVTNIVQCLTLALTLLKELNDAFGPPFIQPIANTIESLISMAQIVKRNKDECARLMENIHPVLYAIISLHLKSETVQFLPPAMQDNIGMFMETLHKIYTFLEAQQDGNKLKHLFRHNEMQNLLEGCHAGLDQAAEVFNITTGPAIISEIDAIKETSQHMHEELLELIQTLSDASTTSDRSSPKIFHGRESEVENIMKVLSQESPRIAILGGGGMGKTSLARTVLHHPDTCTKFEDRFFVSAESASTSVELAALIGLHVGLNPGTDLTRAVVQCLSRKPSCLLILDNLETVWEPIQSRGGIEEFLALLTVVEHLALIITMRGAERPTKVHWTHPFLLPLQPLSAEAAQQTFMEITDNVYRKEEIEQILKFTDNMPLAVDLMAHLSDCEGLPNVLARWDTERTTMLSVGYDRKSNLDASIQLSLSSPRITSNSKELLGLLSILPDGLSDTELVQSKLPILNILSCKSLLLATSLAYQDSNRRLRSLMPVREHVQQFLPPSVALVQCLRKLFYGLLELYNKYNGEQLGLVMNQITQNLANFQEVLQRGLYGNASDLRDTIYSISTLSSFYRTTGRGALALIEYIQPTVPGLDDHHLKIQFMTQVLLSYKYYPTFDGKQIITEAISILEIVNNPLLAYKFYNAAAFYFHSFTLTKEH</sequence>
<dbReference type="Proteomes" id="UP001218218">
    <property type="component" value="Unassembled WGS sequence"/>
</dbReference>
<dbReference type="InterPro" id="IPR036537">
    <property type="entry name" value="Adaptor_Cbl_N_dom_sf"/>
</dbReference>
<keyword evidence="3" id="KW-1185">Reference proteome</keyword>
<reference evidence="2" key="1">
    <citation type="submission" date="2023-03" db="EMBL/GenBank/DDBJ databases">
        <title>Massive genome expansion in bonnet fungi (Mycena s.s.) driven by repeated elements and novel gene families across ecological guilds.</title>
        <authorList>
            <consortium name="Lawrence Berkeley National Laboratory"/>
            <person name="Harder C.B."/>
            <person name="Miyauchi S."/>
            <person name="Viragh M."/>
            <person name="Kuo A."/>
            <person name="Thoen E."/>
            <person name="Andreopoulos B."/>
            <person name="Lu D."/>
            <person name="Skrede I."/>
            <person name="Drula E."/>
            <person name="Henrissat B."/>
            <person name="Morin E."/>
            <person name="Kohler A."/>
            <person name="Barry K."/>
            <person name="LaButti K."/>
            <person name="Morin E."/>
            <person name="Salamov A."/>
            <person name="Lipzen A."/>
            <person name="Mereny Z."/>
            <person name="Hegedus B."/>
            <person name="Baldrian P."/>
            <person name="Stursova M."/>
            <person name="Weitz H."/>
            <person name="Taylor A."/>
            <person name="Grigoriev I.V."/>
            <person name="Nagy L.G."/>
            <person name="Martin F."/>
            <person name="Kauserud H."/>
        </authorList>
    </citation>
    <scope>NUCLEOTIDE SEQUENCE</scope>
    <source>
        <strain evidence="2">CBHHK002</strain>
    </source>
</reference>
<dbReference type="PANTHER" id="PTHR47691">
    <property type="entry name" value="REGULATOR-RELATED"/>
    <property type="match status" value="1"/>
</dbReference>
<evidence type="ECO:0000259" key="1">
    <source>
        <dbReference type="Pfam" id="PF20703"/>
    </source>
</evidence>
<evidence type="ECO:0000313" key="3">
    <source>
        <dbReference type="Proteomes" id="UP001218218"/>
    </source>
</evidence>
<dbReference type="AlphaFoldDB" id="A0AAD7EAD9"/>
<accession>A0AAD7EAD9</accession>
<organism evidence="2 3">
    <name type="scientific">Mycena albidolilacea</name>
    <dbReference type="NCBI Taxonomy" id="1033008"/>
    <lineage>
        <taxon>Eukaryota</taxon>
        <taxon>Fungi</taxon>
        <taxon>Dikarya</taxon>
        <taxon>Basidiomycota</taxon>
        <taxon>Agaricomycotina</taxon>
        <taxon>Agaricomycetes</taxon>
        <taxon>Agaricomycetidae</taxon>
        <taxon>Agaricales</taxon>
        <taxon>Marasmiineae</taxon>
        <taxon>Mycenaceae</taxon>
        <taxon>Mycena</taxon>
    </lineage>
</organism>
<dbReference type="CDD" id="cd21037">
    <property type="entry name" value="MLKL_NTD"/>
    <property type="match status" value="1"/>
</dbReference>
<protein>
    <submittedName>
        <fullName evidence="2">P-loop containing nucleoside triphosphate hydrolase protein</fullName>
    </submittedName>
</protein>
<dbReference type="Pfam" id="PF20703">
    <property type="entry name" value="nSTAND1"/>
    <property type="match status" value="1"/>
</dbReference>
<dbReference type="InterPro" id="IPR059179">
    <property type="entry name" value="MLKL-like_MCAfunc"/>
</dbReference>
<dbReference type="InterPro" id="IPR027417">
    <property type="entry name" value="P-loop_NTPase"/>
</dbReference>
<dbReference type="EMBL" id="JARIHO010000090">
    <property type="protein sequence ID" value="KAJ7306945.1"/>
    <property type="molecule type" value="Genomic_DNA"/>
</dbReference>
<keyword evidence="2" id="KW-0378">Hydrolase</keyword>
<gene>
    <name evidence="2" type="ORF">DFH08DRAFT_824444</name>
</gene>
<dbReference type="GO" id="GO:0016787">
    <property type="term" value="F:hydrolase activity"/>
    <property type="evidence" value="ECO:0007669"/>
    <property type="project" value="UniProtKB-KW"/>
</dbReference>
<evidence type="ECO:0000313" key="2">
    <source>
        <dbReference type="EMBL" id="KAJ7306945.1"/>
    </source>
</evidence>
<dbReference type="Gene3D" id="3.40.50.300">
    <property type="entry name" value="P-loop containing nucleotide triphosphate hydrolases"/>
    <property type="match status" value="1"/>
</dbReference>
<dbReference type="SUPFAM" id="SSF52540">
    <property type="entry name" value="P-loop containing nucleoside triphosphate hydrolases"/>
    <property type="match status" value="1"/>
</dbReference>